<comment type="similarity">
    <text evidence="1">Belongs to the C/M/P thioester hydrolase family.</text>
</comment>
<dbReference type="Pfam" id="PF20789">
    <property type="entry name" value="4HBT_3C"/>
    <property type="match status" value="1"/>
</dbReference>
<dbReference type="GO" id="GO:0047617">
    <property type="term" value="F:fatty acyl-CoA hydrolase activity"/>
    <property type="evidence" value="ECO:0007669"/>
    <property type="project" value="InterPro"/>
</dbReference>
<evidence type="ECO:0000259" key="3">
    <source>
        <dbReference type="Pfam" id="PF13622"/>
    </source>
</evidence>
<reference evidence="6" key="1">
    <citation type="journal article" date="2020" name="Stud. Mycol.">
        <title>101 Dothideomycetes genomes: A test case for predicting lifestyles and emergence of pathogens.</title>
        <authorList>
            <person name="Haridas S."/>
            <person name="Albert R."/>
            <person name="Binder M."/>
            <person name="Bloem J."/>
            <person name="LaButti K."/>
            <person name="Salamov A."/>
            <person name="Andreopoulos B."/>
            <person name="Baker S."/>
            <person name="Barry K."/>
            <person name="Bills G."/>
            <person name="Bluhm B."/>
            <person name="Cannon C."/>
            <person name="Castanera R."/>
            <person name="Culley D."/>
            <person name="Daum C."/>
            <person name="Ezra D."/>
            <person name="Gonzalez J."/>
            <person name="Henrissat B."/>
            <person name="Kuo A."/>
            <person name="Liang C."/>
            <person name="Lipzen A."/>
            <person name="Lutzoni F."/>
            <person name="Magnuson J."/>
            <person name="Mondo S."/>
            <person name="Nolan M."/>
            <person name="Ohm R."/>
            <person name="Pangilinan J."/>
            <person name="Park H.-J."/>
            <person name="Ramirez L."/>
            <person name="Alfaro M."/>
            <person name="Sun H."/>
            <person name="Tritt A."/>
            <person name="Yoshinaga Y."/>
            <person name="Zwiers L.-H."/>
            <person name="Turgeon B."/>
            <person name="Goodwin S."/>
            <person name="Spatafora J."/>
            <person name="Crous P."/>
            <person name="Grigoriev I."/>
        </authorList>
    </citation>
    <scope>NUCLEOTIDE SEQUENCE [LARGE SCALE GENOMIC DNA]</scope>
    <source>
        <strain evidence="6">CBS 304.66</strain>
    </source>
</reference>
<dbReference type="EMBL" id="ML986614">
    <property type="protein sequence ID" value="KAF2264694.1"/>
    <property type="molecule type" value="Genomic_DNA"/>
</dbReference>
<dbReference type="CDD" id="cd03444">
    <property type="entry name" value="Thioesterase_II_repeat1"/>
    <property type="match status" value="1"/>
</dbReference>
<dbReference type="AlphaFoldDB" id="A0A9P4KEL3"/>
<dbReference type="Gene3D" id="2.40.160.210">
    <property type="entry name" value="Acyl-CoA thioesterase, double hotdog domain"/>
    <property type="match status" value="1"/>
</dbReference>
<dbReference type="GO" id="GO:0005782">
    <property type="term" value="C:peroxisomal matrix"/>
    <property type="evidence" value="ECO:0007669"/>
    <property type="project" value="UniProtKB-SubCell"/>
</dbReference>
<evidence type="ECO:0000256" key="1">
    <source>
        <dbReference type="ARBA" id="ARBA00006538"/>
    </source>
</evidence>
<organism evidence="5 6">
    <name type="scientific">Lojkania enalia</name>
    <dbReference type="NCBI Taxonomy" id="147567"/>
    <lineage>
        <taxon>Eukaryota</taxon>
        <taxon>Fungi</taxon>
        <taxon>Dikarya</taxon>
        <taxon>Ascomycota</taxon>
        <taxon>Pezizomycotina</taxon>
        <taxon>Dothideomycetes</taxon>
        <taxon>Pleosporomycetidae</taxon>
        <taxon>Pleosporales</taxon>
        <taxon>Pleosporales incertae sedis</taxon>
        <taxon>Lojkania</taxon>
    </lineage>
</organism>
<comment type="caution">
    <text evidence="5">The sequence shown here is derived from an EMBL/GenBank/DDBJ whole genome shotgun (WGS) entry which is preliminary data.</text>
</comment>
<evidence type="ECO:0000259" key="4">
    <source>
        <dbReference type="Pfam" id="PF20789"/>
    </source>
</evidence>
<proteinExistence type="inferred from homology"/>
<feature type="domain" description="Acyl-CoA thioesterase-like C-terminal" evidence="4">
    <location>
        <begin position="206"/>
        <end position="313"/>
    </location>
</feature>
<protein>
    <submittedName>
        <fullName evidence="5">Acyl-CoA thioesterase II</fullName>
    </submittedName>
</protein>
<accession>A0A9P4KEL3</accession>
<gene>
    <name evidence="5" type="ORF">CC78DRAFT_516587</name>
</gene>
<dbReference type="InterPro" id="IPR003703">
    <property type="entry name" value="Acyl_CoA_thio"/>
</dbReference>
<dbReference type="GO" id="GO:0006637">
    <property type="term" value="P:acyl-CoA metabolic process"/>
    <property type="evidence" value="ECO:0007669"/>
    <property type="project" value="InterPro"/>
</dbReference>
<dbReference type="PANTHER" id="PTHR11066">
    <property type="entry name" value="ACYL-COA THIOESTERASE"/>
    <property type="match status" value="1"/>
</dbReference>
<dbReference type="SUPFAM" id="SSF54637">
    <property type="entry name" value="Thioesterase/thiol ester dehydrase-isomerase"/>
    <property type="match status" value="2"/>
</dbReference>
<dbReference type="InterPro" id="IPR042171">
    <property type="entry name" value="Acyl-CoA_hotdog"/>
</dbReference>
<dbReference type="OrthoDB" id="68328at2759"/>
<evidence type="ECO:0000313" key="5">
    <source>
        <dbReference type="EMBL" id="KAF2264694.1"/>
    </source>
</evidence>
<feature type="domain" description="Acyl-CoA thioesterase-like N-terminal HotDog" evidence="3">
    <location>
        <begin position="28"/>
        <end position="118"/>
    </location>
</feature>
<evidence type="ECO:0000256" key="2">
    <source>
        <dbReference type="ARBA" id="ARBA00022801"/>
    </source>
</evidence>
<dbReference type="InterPro" id="IPR049450">
    <property type="entry name" value="ACOT8-like_C"/>
</dbReference>
<evidence type="ECO:0000313" key="6">
    <source>
        <dbReference type="Proteomes" id="UP000800093"/>
    </source>
</evidence>
<dbReference type="GO" id="GO:0009062">
    <property type="term" value="P:fatty acid catabolic process"/>
    <property type="evidence" value="ECO:0007669"/>
    <property type="project" value="TreeGrafter"/>
</dbReference>
<keyword evidence="6" id="KW-1185">Reference proteome</keyword>
<dbReference type="InterPro" id="IPR049449">
    <property type="entry name" value="TesB_ACOT8-like_N"/>
</dbReference>
<dbReference type="Proteomes" id="UP000800093">
    <property type="component" value="Unassembled WGS sequence"/>
</dbReference>
<sequence>MSTKSRSLTKTLAFKGIGKNEFETAYPPERMGNTANIAYGGYALATAAKAAALSVPQGYHLYSIMGNYLGPALTDRPLRSSVRTIRQTRTFATRQVEVSQKQDDGSIRACLIALADFQVAEPAMLEFSIPPSKAYSGPEGLQALPAHRKHLVDTGKISQQLADMHSKSFGVSEGLYETRPCPEGIFYSNLTGLAKTLPTPQDSLPITEKSTADWLRSLFPLPSLVDNVANLAFVMDGAVSFAPLSFSKMFLDDAGACSSLDFALRLFKRDIKMEEWHLKEWTTKVGAEGRTFSEARLWDKEGNCVACMSQQSILRPKKDGKKGLKL</sequence>
<keyword evidence="2" id="KW-0378">Hydrolase</keyword>
<dbReference type="PANTHER" id="PTHR11066:SF35">
    <property type="entry name" value="ACYL-COA THIOESTERASE II"/>
    <property type="match status" value="1"/>
</dbReference>
<dbReference type="Pfam" id="PF13622">
    <property type="entry name" value="4HBT_3"/>
    <property type="match status" value="1"/>
</dbReference>
<name>A0A9P4KEL3_9PLEO</name>
<dbReference type="InterPro" id="IPR029069">
    <property type="entry name" value="HotDog_dom_sf"/>
</dbReference>